<dbReference type="Pfam" id="PF07729">
    <property type="entry name" value="FCD"/>
    <property type="match status" value="1"/>
</dbReference>
<evidence type="ECO:0000259" key="4">
    <source>
        <dbReference type="PROSITE" id="PS50949"/>
    </source>
</evidence>
<dbReference type="AlphaFoldDB" id="A0A398BH78"/>
<accession>A0A398BH78</accession>
<dbReference type="SUPFAM" id="SSF46785">
    <property type="entry name" value="Winged helix' DNA-binding domain"/>
    <property type="match status" value="1"/>
</dbReference>
<organism evidence="5 6">
    <name type="scientific">Gemmobacter lutimaris</name>
    <dbReference type="NCBI Taxonomy" id="2306023"/>
    <lineage>
        <taxon>Bacteria</taxon>
        <taxon>Pseudomonadati</taxon>
        <taxon>Pseudomonadota</taxon>
        <taxon>Alphaproteobacteria</taxon>
        <taxon>Rhodobacterales</taxon>
        <taxon>Paracoccaceae</taxon>
        <taxon>Gemmobacter</taxon>
    </lineage>
</organism>
<dbReference type="CDD" id="cd07377">
    <property type="entry name" value="WHTH_GntR"/>
    <property type="match status" value="1"/>
</dbReference>
<dbReference type="RefSeq" id="WP_119136759.1">
    <property type="nucleotide sequence ID" value="NZ_QXXQ01000023.1"/>
</dbReference>
<dbReference type="Proteomes" id="UP000266649">
    <property type="component" value="Unassembled WGS sequence"/>
</dbReference>
<keyword evidence="3" id="KW-0804">Transcription</keyword>
<reference evidence="5 6" key="1">
    <citation type="submission" date="2018-09" db="EMBL/GenBank/DDBJ databases">
        <title>Gemmobacter lutimaris sp. nov., a marine bacterium isolated from tidal flat.</title>
        <authorList>
            <person name="Lee D.W."/>
            <person name="Yoo Y."/>
            <person name="Kim J.-J."/>
            <person name="Kim B.S."/>
        </authorList>
    </citation>
    <scope>NUCLEOTIDE SEQUENCE [LARGE SCALE GENOMIC DNA]</scope>
    <source>
        <strain evidence="5 6">YJ-T1-11</strain>
    </source>
</reference>
<evidence type="ECO:0000313" key="5">
    <source>
        <dbReference type="EMBL" id="RID89819.1"/>
    </source>
</evidence>
<evidence type="ECO:0000256" key="2">
    <source>
        <dbReference type="ARBA" id="ARBA00023125"/>
    </source>
</evidence>
<feature type="domain" description="HTH gntR-type" evidence="4">
    <location>
        <begin position="12"/>
        <end position="82"/>
    </location>
</feature>
<dbReference type="PRINTS" id="PR00035">
    <property type="entry name" value="HTHGNTR"/>
</dbReference>
<dbReference type="InterPro" id="IPR036390">
    <property type="entry name" value="WH_DNA-bd_sf"/>
</dbReference>
<dbReference type="OrthoDB" id="9028214at2"/>
<name>A0A398BH78_9RHOB</name>
<dbReference type="SMART" id="SM00895">
    <property type="entry name" value="FCD"/>
    <property type="match status" value="1"/>
</dbReference>
<dbReference type="Gene3D" id="1.10.10.10">
    <property type="entry name" value="Winged helix-like DNA-binding domain superfamily/Winged helix DNA-binding domain"/>
    <property type="match status" value="1"/>
</dbReference>
<dbReference type="GO" id="GO:0003700">
    <property type="term" value="F:DNA-binding transcription factor activity"/>
    <property type="evidence" value="ECO:0007669"/>
    <property type="project" value="InterPro"/>
</dbReference>
<evidence type="ECO:0000256" key="1">
    <source>
        <dbReference type="ARBA" id="ARBA00023015"/>
    </source>
</evidence>
<dbReference type="EMBL" id="QXXQ01000023">
    <property type="protein sequence ID" value="RID89819.1"/>
    <property type="molecule type" value="Genomic_DNA"/>
</dbReference>
<dbReference type="PANTHER" id="PTHR43537:SF5">
    <property type="entry name" value="UXU OPERON TRANSCRIPTIONAL REGULATOR"/>
    <property type="match status" value="1"/>
</dbReference>
<protein>
    <submittedName>
        <fullName evidence="5">FadR family transcriptional regulator</fullName>
    </submittedName>
</protein>
<comment type="caution">
    <text evidence="5">The sequence shown here is derived from an EMBL/GenBank/DDBJ whole genome shotgun (WGS) entry which is preliminary data.</text>
</comment>
<evidence type="ECO:0000313" key="6">
    <source>
        <dbReference type="Proteomes" id="UP000266649"/>
    </source>
</evidence>
<dbReference type="SMART" id="SM00345">
    <property type="entry name" value="HTH_GNTR"/>
    <property type="match status" value="1"/>
</dbReference>
<gene>
    <name evidence="5" type="ORF">D2N39_21255</name>
</gene>
<dbReference type="InterPro" id="IPR011711">
    <property type="entry name" value="GntR_C"/>
</dbReference>
<proteinExistence type="predicted"/>
<dbReference type="GO" id="GO:0003677">
    <property type="term" value="F:DNA binding"/>
    <property type="evidence" value="ECO:0007669"/>
    <property type="project" value="UniProtKB-KW"/>
</dbReference>
<keyword evidence="1" id="KW-0805">Transcription regulation</keyword>
<evidence type="ECO:0000256" key="3">
    <source>
        <dbReference type="ARBA" id="ARBA00023163"/>
    </source>
</evidence>
<keyword evidence="2" id="KW-0238">DNA-binding</keyword>
<dbReference type="Pfam" id="PF00392">
    <property type="entry name" value="GntR"/>
    <property type="match status" value="1"/>
</dbReference>
<dbReference type="PROSITE" id="PS50949">
    <property type="entry name" value="HTH_GNTR"/>
    <property type="match status" value="1"/>
</dbReference>
<keyword evidence="6" id="KW-1185">Reference proteome</keyword>
<dbReference type="InterPro" id="IPR036388">
    <property type="entry name" value="WH-like_DNA-bd_sf"/>
</dbReference>
<dbReference type="InterPro" id="IPR008920">
    <property type="entry name" value="TF_FadR/GntR_C"/>
</dbReference>
<dbReference type="PANTHER" id="PTHR43537">
    <property type="entry name" value="TRANSCRIPTIONAL REGULATOR, GNTR FAMILY"/>
    <property type="match status" value="1"/>
</dbReference>
<dbReference type="Gene3D" id="1.20.120.530">
    <property type="entry name" value="GntR ligand-binding domain-like"/>
    <property type="match status" value="1"/>
</dbReference>
<dbReference type="SUPFAM" id="SSF48008">
    <property type="entry name" value="GntR ligand-binding domain-like"/>
    <property type="match status" value="1"/>
</dbReference>
<dbReference type="InterPro" id="IPR000524">
    <property type="entry name" value="Tscrpt_reg_HTH_GntR"/>
</dbReference>
<sequence>MPPATTRTRRNGARTEQVAEHLKAYIVAQGLRPGDRLPSEADLMAALGKSKGTVREAMRMLAAQGLIRTRTGPGGGAFVDDVSRDHAMTMLSNFFYFRDLSLADLYQLRIRLEPEVAAMVAGRIPAETLARFRAETSRFDHPPRDLVEEQAQHVASLAFHRELAELCPNPLLSFIVGFIAKILSDLTVIRRLYAPHNHALWEQGHRHHALLLDALESGDPALAAERMRTHMEAAARLMQLQEVQVAKTFLG</sequence>